<dbReference type="Pfam" id="PF00405">
    <property type="entry name" value="Transferrin"/>
    <property type="match status" value="1"/>
</dbReference>
<dbReference type="PANTHER" id="PTHR11485">
    <property type="entry name" value="TRANSFERRIN"/>
    <property type="match status" value="1"/>
</dbReference>
<dbReference type="Ensembl" id="ENSCCRT00020043061.1">
    <property type="protein sequence ID" value="ENSCCRP00020039452.1"/>
    <property type="gene ID" value="ENSCCRG00020017591.1"/>
</dbReference>
<evidence type="ECO:0000313" key="10">
    <source>
        <dbReference type="Proteomes" id="UP000694701"/>
    </source>
</evidence>
<feature type="signal peptide" evidence="7">
    <location>
        <begin position="1"/>
        <end position="19"/>
    </location>
</feature>
<keyword evidence="6" id="KW-0406">Ion transport</keyword>
<sequence length="175" mass="19253">MRPAVRALLTCAVLGLCLADPEKTVRWCTISTHEANKCASFRENMLRIFENGPFVSCVKKTSHMDCIKAISNNEADAVTLDGGLVYEAGLKPNNLKPVVAEFHGTKDNPQTHYYAVAVVKKGTDFNLNELKGKKSWYLAVAVVKASDADLNWNNLKGKKSCHTAVDRTAGWNIPM</sequence>
<dbReference type="SUPFAM" id="SSF53850">
    <property type="entry name" value="Periplasmic binding protein-like II"/>
    <property type="match status" value="2"/>
</dbReference>
<protein>
    <recommendedName>
        <fullName evidence="8">Transferrin-like domain-containing protein</fullName>
    </recommendedName>
</protein>
<keyword evidence="3" id="KW-0479">Metal-binding</keyword>
<dbReference type="GO" id="GO:0006826">
    <property type="term" value="P:iron ion transport"/>
    <property type="evidence" value="ECO:0007669"/>
    <property type="project" value="UniProtKB-KW"/>
</dbReference>
<keyword evidence="4" id="KW-0677">Repeat</keyword>
<dbReference type="PROSITE" id="PS00205">
    <property type="entry name" value="TRANSFERRIN_LIKE_1"/>
    <property type="match status" value="1"/>
</dbReference>
<dbReference type="PRINTS" id="PR00422">
    <property type="entry name" value="TRANSFERRIN"/>
</dbReference>
<evidence type="ECO:0000256" key="6">
    <source>
        <dbReference type="ARBA" id="ARBA00023065"/>
    </source>
</evidence>
<dbReference type="SMART" id="SM00094">
    <property type="entry name" value="TR_FER"/>
    <property type="match status" value="1"/>
</dbReference>
<feature type="chain" id="PRO_5034173691" description="Transferrin-like domain-containing protein" evidence="7">
    <location>
        <begin position="20"/>
        <end position="175"/>
    </location>
</feature>
<dbReference type="GO" id="GO:0005886">
    <property type="term" value="C:plasma membrane"/>
    <property type="evidence" value="ECO:0007669"/>
    <property type="project" value="TreeGrafter"/>
</dbReference>
<organism evidence="9 10">
    <name type="scientific">Cyprinus carpio</name>
    <name type="common">Common carp</name>
    <dbReference type="NCBI Taxonomy" id="7962"/>
    <lineage>
        <taxon>Eukaryota</taxon>
        <taxon>Metazoa</taxon>
        <taxon>Chordata</taxon>
        <taxon>Craniata</taxon>
        <taxon>Vertebrata</taxon>
        <taxon>Euteleostomi</taxon>
        <taxon>Actinopterygii</taxon>
        <taxon>Neopterygii</taxon>
        <taxon>Teleostei</taxon>
        <taxon>Ostariophysi</taxon>
        <taxon>Cypriniformes</taxon>
        <taxon>Cyprinidae</taxon>
        <taxon>Cyprininae</taxon>
        <taxon>Cyprinus</taxon>
    </lineage>
</organism>
<proteinExistence type="predicted"/>
<reference evidence="9" key="1">
    <citation type="submission" date="2025-08" db="UniProtKB">
        <authorList>
            <consortium name="Ensembl"/>
        </authorList>
    </citation>
    <scope>IDENTIFICATION</scope>
</reference>
<evidence type="ECO:0000256" key="5">
    <source>
        <dbReference type="ARBA" id="ARBA00023004"/>
    </source>
</evidence>
<dbReference type="PROSITE" id="PS51408">
    <property type="entry name" value="TRANSFERRIN_LIKE_4"/>
    <property type="match status" value="1"/>
</dbReference>
<dbReference type="InterPro" id="IPR001156">
    <property type="entry name" value="Transferrin-like_dom"/>
</dbReference>
<dbReference type="PANTHER" id="PTHR11485:SF31">
    <property type="entry name" value="SEROTRANSFERRIN"/>
    <property type="match status" value="1"/>
</dbReference>
<name>A0A8C2EDZ2_CYPCA</name>
<dbReference type="GO" id="GO:0055037">
    <property type="term" value="C:recycling endosome"/>
    <property type="evidence" value="ECO:0007669"/>
    <property type="project" value="TreeGrafter"/>
</dbReference>
<accession>A0A8C2EDZ2</accession>
<dbReference type="GO" id="GO:0005769">
    <property type="term" value="C:early endosome"/>
    <property type="evidence" value="ECO:0007669"/>
    <property type="project" value="TreeGrafter"/>
</dbReference>
<keyword evidence="1" id="KW-0813">Transport</keyword>
<evidence type="ECO:0000256" key="1">
    <source>
        <dbReference type="ARBA" id="ARBA00022448"/>
    </source>
</evidence>
<keyword evidence="5" id="KW-0408">Iron</keyword>
<feature type="domain" description="Transferrin-like" evidence="8">
    <location>
        <begin position="25"/>
        <end position="175"/>
    </location>
</feature>
<evidence type="ECO:0000256" key="7">
    <source>
        <dbReference type="SAM" id="SignalP"/>
    </source>
</evidence>
<dbReference type="InterPro" id="IPR018195">
    <property type="entry name" value="Transferrin_Fe_BS"/>
</dbReference>
<evidence type="ECO:0000313" key="9">
    <source>
        <dbReference type="Ensembl" id="ENSCCRP00020039452.1"/>
    </source>
</evidence>
<keyword evidence="2" id="KW-0410">Iron transport</keyword>
<dbReference type="AlphaFoldDB" id="A0A8C2EDZ2"/>
<dbReference type="GO" id="GO:0019731">
    <property type="term" value="P:antibacterial humoral response"/>
    <property type="evidence" value="ECO:0007669"/>
    <property type="project" value="TreeGrafter"/>
</dbReference>
<dbReference type="GO" id="GO:0046872">
    <property type="term" value="F:metal ion binding"/>
    <property type="evidence" value="ECO:0007669"/>
    <property type="project" value="UniProtKB-KW"/>
</dbReference>
<evidence type="ECO:0000256" key="4">
    <source>
        <dbReference type="ARBA" id="ARBA00022737"/>
    </source>
</evidence>
<dbReference type="Gene3D" id="3.40.190.10">
    <property type="entry name" value="Periplasmic binding protein-like II"/>
    <property type="match status" value="4"/>
</dbReference>
<keyword evidence="7" id="KW-0732">Signal</keyword>
<evidence type="ECO:0000256" key="2">
    <source>
        <dbReference type="ARBA" id="ARBA00022496"/>
    </source>
</evidence>
<evidence type="ECO:0000256" key="3">
    <source>
        <dbReference type="ARBA" id="ARBA00022723"/>
    </source>
</evidence>
<dbReference type="GO" id="GO:0005615">
    <property type="term" value="C:extracellular space"/>
    <property type="evidence" value="ECO:0007669"/>
    <property type="project" value="TreeGrafter"/>
</dbReference>
<evidence type="ECO:0000259" key="8">
    <source>
        <dbReference type="PROSITE" id="PS51408"/>
    </source>
</evidence>
<dbReference type="Proteomes" id="UP000694701">
    <property type="component" value="Unplaced"/>
</dbReference>